<gene>
    <name evidence="1" type="ORF">NCTC6133_01649</name>
</gene>
<accession>A0A380DQP9</accession>
<dbReference type="AlphaFoldDB" id="A0A380DQP9"/>
<organism evidence="1 2">
    <name type="scientific">Staphylococcus aureus</name>
    <dbReference type="NCBI Taxonomy" id="1280"/>
    <lineage>
        <taxon>Bacteria</taxon>
        <taxon>Bacillati</taxon>
        <taxon>Bacillota</taxon>
        <taxon>Bacilli</taxon>
        <taxon>Bacillales</taxon>
        <taxon>Staphylococcaceae</taxon>
        <taxon>Staphylococcus</taxon>
    </lineage>
</organism>
<evidence type="ECO:0000313" key="1">
    <source>
        <dbReference type="EMBL" id="SUK44590.1"/>
    </source>
</evidence>
<proteinExistence type="predicted"/>
<sequence length="59" mass="6966">MQQEERVANDILHVAVKGKRKRNYKKGTTYIPPKPHLRPAFDRGKEKFENNIKKFVEGE</sequence>
<reference evidence="1 2" key="1">
    <citation type="submission" date="2018-06" db="EMBL/GenBank/DDBJ databases">
        <authorList>
            <consortium name="Pathogen Informatics"/>
            <person name="Doyle S."/>
        </authorList>
    </citation>
    <scope>NUCLEOTIDE SEQUENCE [LARGE SCALE GENOMIC DNA]</scope>
    <source>
        <strain evidence="1 2">NCTC6133</strain>
    </source>
</reference>
<dbReference type="EMBL" id="UHAP01000001">
    <property type="protein sequence ID" value="SUK44590.1"/>
    <property type="molecule type" value="Genomic_DNA"/>
</dbReference>
<name>A0A380DQP9_STAAU</name>
<evidence type="ECO:0000313" key="2">
    <source>
        <dbReference type="Proteomes" id="UP000255091"/>
    </source>
</evidence>
<dbReference type="Proteomes" id="UP000255091">
    <property type="component" value="Unassembled WGS sequence"/>
</dbReference>
<protein>
    <submittedName>
        <fullName evidence="1">Uncharacterized protein</fullName>
    </submittedName>
</protein>